<dbReference type="EC" id="5.4.3.8" evidence="7"/>
<dbReference type="CDD" id="cd00610">
    <property type="entry name" value="OAT_like"/>
    <property type="match status" value="1"/>
</dbReference>
<accession>A0ABN6F0B1</accession>
<dbReference type="Gene3D" id="3.90.1150.10">
    <property type="entry name" value="Aspartate Aminotransferase, domain 1"/>
    <property type="match status" value="1"/>
</dbReference>
<gene>
    <name evidence="7 8" type="primary">hemL</name>
    <name evidence="8" type="ORF">DSLASN_06870</name>
</gene>
<dbReference type="NCBIfam" id="TIGR00713">
    <property type="entry name" value="hemL"/>
    <property type="match status" value="1"/>
</dbReference>
<dbReference type="EMBL" id="AP024488">
    <property type="protein sequence ID" value="BCS95055.1"/>
    <property type="molecule type" value="Genomic_DNA"/>
</dbReference>
<protein>
    <recommendedName>
        <fullName evidence="7">Glutamate-1-semialdehyde 2,1-aminomutase</fullName>
        <shortName evidence="7">GSA</shortName>
        <ecNumber evidence="7">5.4.3.8</ecNumber>
    </recommendedName>
    <alternativeName>
        <fullName evidence="7">Glutamate-1-semialdehyde aminotransferase</fullName>
        <shortName evidence="7">GSA-AT</shortName>
    </alternativeName>
</protein>
<keyword evidence="9" id="KW-1185">Reference proteome</keyword>
<dbReference type="NCBIfam" id="NF000818">
    <property type="entry name" value="PRK00062.1"/>
    <property type="match status" value="1"/>
</dbReference>
<dbReference type="InterPro" id="IPR015422">
    <property type="entry name" value="PyrdxlP-dep_Trfase_small"/>
</dbReference>
<dbReference type="PANTHER" id="PTHR43713:SF3">
    <property type="entry name" value="GLUTAMATE-1-SEMIALDEHYDE 2,1-AMINOMUTASE 1, CHLOROPLASTIC-RELATED"/>
    <property type="match status" value="1"/>
</dbReference>
<name>A0ABN6F0B1_9BACT</name>
<comment type="cofactor">
    <cofactor evidence="1 7">
        <name>pyridoxal 5'-phosphate</name>
        <dbReference type="ChEBI" id="CHEBI:597326"/>
    </cofactor>
</comment>
<proteinExistence type="inferred from homology"/>
<keyword evidence="7" id="KW-0963">Cytoplasm</keyword>
<dbReference type="RefSeq" id="WP_236891342.1">
    <property type="nucleotide sequence ID" value="NZ_AP024488.1"/>
</dbReference>
<dbReference type="Pfam" id="PF00202">
    <property type="entry name" value="Aminotran_3"/>
    <property type="match status" value="1"/>
</dbReference>
<evidence type="ECO:0000313" key="8">
    <source>
        <dbReference type="EMBL" id="BCS95055.1"/>
    </source>
</evidence>
<dbReference type="PANTHER" id="PTHR43713">
    <property type="entry name" value="GLUTAMATE-1-SEMIALDEHYDE 2,1-AMINOMUTASE"/>
    <property type="match status" value="1"/>
</dbReference>
<keyword evidence="6 7" id="KW-0627">Porphyrin biosynthesis</keyword>
<dbReference type="InterPro" id="IPR049704">
    <property type="entry name" value="Aminotrans_3_PPA_site"/>
</dbReference>
<evidence type="ECO:0000256" key="2">
    <source>
        <dbReference type="ARBA" id="ARBA00004819"/>
    </source>
</evidence>
<reference evidence="8 9" key="1">
    <citation type="submission" date="2021-02" db="EMBL/GenBank/DDBJ databases">
        <title>Complete genome of Desulfoluna sp. strain ASN36.</title>
        <authorList>
            <person name="Takahashi A."/>
            <person name="Kojima H."/>
            <person name="Fukui M."/>
        </authorList>
    </citation>
    <scope>NUCLEOTIDE SEQUENCE [LARGE SCALE GENOMIC DNA]</scope>
    <source>
        <strain evidence="8 9">ASN36</strain>
    </source>
</reference>
<comment type="subunit">
    <text evidence="7">Homodimer.</text>
</comment>
<dbReference type="HAMAP" id="MF_00375">
    <property type="entry name" value="HemL_aminotrans_3"/>
    <property type="match status" value="1"/>
</dbReference>
<dbReference type="PROSITE" id="PS00600">
    <property type="entry name" value="AA_TRANSFER_CLASS_3"/>
    <property type="match status" value="1"/>
</dbReference>
<keyword evidence="5 7" id="KW-0413">Isomerase</keyword>
<evidence type="ECO:0000256" key="3">
    <source>
        <dbReference type="ARBA" id="ARBA00008981"/>
    </source>
</evidence>
<evidence type="ECO:0000256" key="4">
    <source>
        <dbReference type="ARBA" id="ARBA00022898"/>
    </source>
</evidence>
<dbReference type="SUPFAM" id="SSF53383">
    <property type="entry name" value="PLP-dependent transferases"/>
    <property type="match status" value="1"/>
</dbReference>
<comment type="similarity">
    <text evidence="3 7">Belongs to the class-III pyridoxal-phosphate-dependent aminotransferase family. HemL subfamily.</text>
</comment>
<dbReference type="InterPro" id="IPR015424">
    <property type="entry name" value="PyrdxlP-dep_Trfase"/>
</dbReference>
<dbReference type="Proteomes" id="UP001320148">
    <property type="component" value="Chromosome"/>
</dbReference>
<dbReference type="InterPro" id="IPR005814">
    <property type="entry name" value="Aminotrans_3"/>
</dbReference>
<evidence type="ECO:0000256" key="6">
    <source>
        <dbReference type="ARBA" id="ARBA00023244"/>
    </source>
</evidence>
<dbReference type="InterPro" id="IPR015421">
    <property type="entry name" value="PyrdxlP-dep_Trfase_major"/>
</dbReference>
<organism evidence="8 9">
    <name type="scientific">Desulfoluna limicola</name>
    <dbReference type="NCBI Taxonomy" id="2810562"/>
    <lineage>
        <taxon>Bacteria</taxon>
        <taxon>Pseudomonadati</taxon>
        <taxon>Thermodesulfobacteriota</taxon>
        <taxon>Desulfobacteria</taxon>
        <taxon>Desulfobacterales</taxon>
        <taxon>Desulfolunaceae</taxon>
        <taxon>Desulfoluna</taxon>
    </lineage>
</organism>
<comment type="catalytic activity">
    <reaction evidence="7">
        <text>(S)-4-amino-5-oxopentanoate = 5-aminolevulinate</text>
        <dbReference type="Rhea" id="RHEA:14265"/>
        <dbReference type="ChEBI" id="CHEBI:57501"/>
        <dbReference type="ChEBI" id="CHEBI:356416"/>
        <dbReference type="EC" id="5.4.3.8"/>
    </reaction>
</comment>
<evidence type="ECO:0000256" key="7">
    <source>
        <dbReference type="HAMAP-Rule" id="MF_00375"/>
    </source>
</evidence>
<sequence length="429" mass="45141">MGTKSKALFDRAQAVIPGGVNSPVRACKSVGCDPLFIERAKGANVYDADGNGYLDYVGSWGPMILGHAPERVNAVLRDAIEKGTSFGAPTELEIDLAELVIDTVKSVDVVRMVNSGTEATMSAIRLARGFTGRDIVIKFDGCYHGHADSFLVAAGSGVATFNIAGSPGVPDDTIKHTLSIPYNDIEKVREVMTKMGDKVACIIVEPIAGNMGFIKPKNDFLKVLREETEKHGALLILDEVMTGFRVALGGAQELFGVTPDLTTMGKVIGGGLPVGAYGGRADIMAQISPCGPVYQAGTLSGNPLAMAAGIETLKAIREPGFYEALTEKTTRLVNGLAGAAGKAGIPHTADTAGSMFGLYFTGMDVANFEDAKTSNLDLFSAYYRRMLEEGVYLAPSQFEAGFVSAAHTDEDIDATIAAATKVLAELARG</sequence>
<evidence type="ECO:0000256" key="5">
    <source>
        <dbReference type="ARBA" id="ARBA00023235"/>
    </source>
</evidence>
<dbReference type="InterPro" id="IPR004639">
    <property type="entry name" value="4pyrrol_synth_GluAld_NH2Trfase"/>
</dbReference>
<keyword evidence="4 7" id="KW-0663">Pyridoxal phosphate</keyword>
<comment type="pathway">
    <text evidence="2">Porphyrin-containing compound metabolism; protoporphyrin-IX biosynthesis; 5-aminolevulinate from L-glutamyl-tRNA(Glu): step 2/2.</text>
</comment>
<evidence type="ECO:0000256" key="1">
    <source>
        <dbReference type="ARBA" id="ARBA00001933"/>
    </source>
</evidence>
<feature type="modified residue" description="N6-(pyridoxal phosphate)lysine" evidence="7">
    <location>
        <position position="266"/>
    </location>
</feature>
<dbReference type="Gene3D" id="3.40.640.10">
    <property type="entry name" value="Type I PLP-dependent aspartate aminotransferase-like (Major domain)"/>
    <property type="match status" value="1"/>
</dbReference>
<comment type="subcellular location">
    <subcellularLocation>
        <location evidence="7">Cytoplasm</location>
    </subcellularLocation>
</comment>
<evidence type="ECO:0000313" key="9">
    <source>
        <dbReference type="Proteomes" id="UP001320148"/>
    </source>
</evidence>